<dbReference type="RefSeq" id="WP_012948132.1">
    <property type="nucleotide sequence ID" value="NC_013757.1"/>
</dbReference>
<name>D2SF03_GEOOG</name>
<feature type="transmembrane region" description="Helical" evidence="5">
    <location>
        <begin position="23"/>
        <end position="44"/>
    </location>
</feature>
<dbReference type="EMBL" id="CP001867">
    <property type="protein sequence ID" value="ADB74693.1"/>
    <property type="molecule type" value="Genomic_DNA"/>
</dbReference>
<reference evidence="7 8" key="1">
    <citation type="journal article" date="2010" name="Stand. Genomic Sci.">
        <title>Complete genome sequence of Geodermatophilus obscurus type strain (G-20).</title>
        <authorList>
            <person name="Ivanova N."/>
            <person name="Sikorski J."/>
            <person name="Jando M."/>
            <person name="Munk C."/>
            <person name="Lapidus A."/>
            <person name="Glavina Del Rio T."/>
            <person name="Copeland A."/>
            <person name="Tice H."/>
            <person name="Cheng J.-F."/>
            <person name="Lucas S."/>
            <person name="Chen F."/>
            <person name="Nolan M."/>
            <person name="Bruce D."/>
            <person name="Goodwin L."/>
            <person name="Pitluck S."/>
            <person name="Mavromatis K."/>
            <person name="Mikhailova N."/>
            <person name="Pati A."/>
            <person name="Chen A."/>
            <person name="Palaniappan K."/>
            <person name="Land M."/>
            <person name="Hauser L."/>
            <person name="Chang Y.-J."/>
            <person name="Jeffries C.D."/>
            <person name="Meincke L."/>
            <person name="Brettin T."/>
            <person name="Detter J.C."/>
            <person name="Detter J.C."/>
            <person name="Rohde M."/>
            <person name="Goeker M."/>
            <person name="Bristow J."/>
            <person name="Eisen J.A."/>
            <person name="Markowitz V."/>
            <person name="Hugenholtz P."/>
            <person name="Kyrpides N.C."/>
            <person name="Klenk H.-P."/>
        </authorList>
    </citation>
    <scope>NUCLEOTIDE SEQUENCE [LARGE SCALE GENOMIC DNA]</scope>
    <source>
        <strain evidence="8">ATCC 25078 / DSM 43160 / JCM 3152 / KCC A-0152 / KCTC 9177 / NBRC 13315 / NRRL B-3577 / G-20</strain>
    </source>
</reference>
<proteinExistence type="predicted"/>
<evidence type="ECO:0000256" key="4">
    <source>
        <dbReference type="ARBA" id="ARBA00023136"/>
    </source>
</evidence>
<keyword evidence="3 5" id="KW-1133">Transmembrane helix</keyword>
<keyword evidence="8" id="KW-1185">Reference proteome</keyword>
<feature type="transmembrane region" description="Helical" evidence="5">
    <location>
        <begin position="119"/>
        <end position="141"/>
    </location>
</feature>
<evidence type="ECO:0000256" key="1">
    <source>
        <dbReference type="ARBA" id="ARBA00004141"/>
    </source>
</evidence>
<feature type="transmembrane region" description="Helical" evidence="5">
    <location>
        <begin position="88"/>
        <end position="107"/>
    </location>
</feature>
<comment type="subcellular location">
    <subcellularLocation>
        <location evidence="1">Membrane</location>
        <topology evidence="1">Multi-pass membrane protein</topology>
    </subcellularLocation>
</comment>
<evidence type="ECO:0000256" key="2">
    <source>
        <dbReference type="ARBA" id="ARBA00022692"/>
    </source>
</evidence>
<dbReference type="OrthoDB" id="5184077at2"/>
<dbReference type="InterPro" id="IPR007267">
    <property type="entry name" value="GtrA_DPMS_TM"/>
</dbReference>
<feature type="domain" description="GtrA/DPMS transmembrane" evidence="6">
    <location>
        <begin position="25"/>
        <end position="139"/>
    </location>
</feature>
<evidence type="ECO:0000256" key="3">
    <source>
        <dbReference type="ARBA" id="ARBA00022989"/>
    </source>
</evidence>
<evidence type="ECO:0000259" key="6">
    <source>
        <dbReference type="Pfam" id="PF04138"/>
    </source>
</evidence>
<dbReference type="KEGG" id="gob:Gobs_2000"/>
<dbReference type="Pfam" id="PF04138">
    <property type="entry name" value="GtrA_DPMS_TM"/>
    <property type="match status" value="1"/>
</dbReference>
<reference evidence="8" key="2">
    <citation type="submission" date="2010-01" db="EMBL/GenBank/DDBJ databases">
        <title>The complete genome of Geodermatophilus obscurus DSM 43160.</title>
        <authorList>
            <consortium name="US DOE Joint Genome Institute (JGI-PGF)"/>
            <person name="Lucas S."/>
            <person name="Copeland A."/>
            <person name="Lapidus A."/>
            <person name="Glavina del Rio T."/>
            <person name="Dalin E."/>
            <person name="Tice H."/>
            <person name="Bruce D."/>
            <person name="Goodwin L."/>
            <person name="Pitluck S."/>
            <person name="Kyrpides N."/>
            <person name="Mavromatis K."/>
            <person name="Ivanova N."/>
            <person name="Munk A.C."/>
            <person name="Brettin T."/>
            <person name="Detter J.C."/>
            <person name="Han C."/>
            <person name="Larimer F."/>
            <person name="Land M."/>
            <person name="Hauser L."/>
            <person name="Markowitz V."/>
            <person name="Cheng J.-F."/>
            <person name="Hugenholtz P."/>
            <person name="Woyke T."/>
            <person name="Wu D."/>
            <person name="Jando M."/>
            <person name="Schneider S."/>
            <person name="Klenk H.-P."/>
            <person name="Eisen J.A."/>
        </authorList>
    </citation>
    <scope>NUCLEOTIDE SEQUENCE [LARGE SCALE GENOMIC DNA]</scope>
    <source>
        <strain evidence="8">ATCC 25078 / DSM 43160 / JCM 3152 / KCC A-0152 / KCTC 9177 / NBRC 13315 / NRRL B-3577 / G-20</strain>
    </source>
</reference>
<evidence type="ECO:0000313" key="7">
    <source>
        <dbReference type="EMBL" id="ADB74693.1"/>
    </source>
</evidence>
<dbReference type="STRING" id="526225.Gobs_2000"/>
<accession>D2SF03</accession>
<dbReference type="HOGENOM" id="CLU_133772_0_0_11"/>
<dbReference type="GO" id="GO:0016020">
    <property type="term" value="C:membrane"/>
    <property type="evidence" value="ECO:0007669"/>
    <property type="project" value="UniProtKB-SubCell"/>
</dbReference>
<sequence>MNVVSRSRSLVDRLRSDEGPAQFARFVVVGGLSSAVYALLFLALAGFGDQAAMVAGSVASSVLANELHRRLTFHAGERVTWQAAQAEGGALVVAGMVLTGLALYGWDAVAGPGSALTDLAVIATVTATIGLVRFAALRWLFRPPAHAPALALA</sequence>
<protein>
    <recommendedName>
        <fullName evidence="6">GtrA/DPMS transmembrane domain-containing protein</fullName>
    </recommendedName>
</protein>
<organism evidence="7 8">
    <name type="scientific">Geodermatophilus obscurus (strain ATCC 25078 / DSM 43160 / JCM 3152 / CCUG 61914 / KCC A-0152 / KCTC 9177 / NBRC 13315 / NRRL B-3577 / G-20)</name>
    <dbReference type="NCBI Taxonomy" id="526225"/>
    <lineage>
        <taxon>Bacteria</taxon>
        <taxon>Bacillati</taxon>
        <taxon>Actinomycetota</taxon>
        <taxon>Actinomycetes</taxon>
        <taxon>Geodermatophilales</taxon>
        <taxon>Geodermatophilaceae</taxon>
        <taxon>Geodermatophilus</taxon>
    </lineage>
</organism>
<gene>
    <name evidence="7" type="ordered locus">Gobs_2000</name>
</gene>
<keyword evidence="2 5" id="KW-0812">Transmembrane</keyword>
<dbReference type="eggNOG" id="COG2246">
    <property type="taxonomic scope" value="Bacteria"/>
</dbReference>
<dbReference type="AlphaFoldDB" id="D2SF03"/>
<keyword evidence="4 5" id="KW-0472">Membrane</keyword>
<evidence type="ECO:0000256" key="5">
    <source>
        <dbReference type="SAM" id="Phobius"/>
    </source>
</evidence>
<dbReference type="Proteomes" id="UP000001382">
    <property type="component" value="Chromosome"/>
</dbReference>
<evidence type="ECO:0000313" key="8">
    <source>
        <dbReference type="Proteomes" id="UP000001382"/>
    </source>
</evidence>
<dbReference type="GO" id="GO:0000271">
    <property type="term" value="P:polysaccharide biosynthetic process"/>
    <property type="evidence" value="ECO:0007669"/>
    <property type="project" value="InterPro"/>
</dbReference>